<feature type="transmembrane region" description="Helical" evidence="1">
    <location>
        <begin position="64"/>
        <end position="86"/>
    </location>
</feature>
<keyword evidence="1" id="KW-0472">Membrane</keyword>
<feature type="transmembrane region" description="Helical" evidence="1">
    <location>
        <begin position="92"/>
        <end position="115"/>
    </location>
</feature>
<feature type="transmembrane region" description="Helical" evidence="1">
    <location>
        <begin position="6"/>
        <end position="26"/>
    </location>
</feature>
<organism evidence="2 3">
    <name type="scientific">Nonomuraea rubra</name>
    <dbReference type="NCBI Taxonomy" id="46180"/>
    <lineage>
        <taxon>Bacteria</taxon>
        <taxon>Bacillati</taxon>
        <taxon>Actinomycetota</taxon>
        <taxon>Actinomycetes</taxon>
        <taxon>Streptosporangiales</taxon>
        <taxon>Streptosporangiaceae</taxon>
        <taxon>Nonomuraea</taxon>
    </lineage>
</organism>
<keyword evidence="3" id="KW-1185">Reference proteome</keyword>
<accession>A0A7X0U1F0</accession>
<evidence type="ECO:0000313" key="2">
    <source>
        <dbReference type="EMBL" id="MBB6551611.1"/>
    </source>
</evidence>
<protein>
    <submittedName>
        <fullName evidence="2">Uncharacterized protein</fullName>
    </submittedName>
</protein>
<feature type="transmembrane region" description="Helical" evidence="1">
    <location>
        <begin position="155"/>
        <end position="175"/>
    </location>
</feature>
<dbReference type="Proteomes" id="UP000565579">
    <property type="component" value="Unassembled WGS sequence"/>
</dbReference>
<evidence type="ECO:0000313" key="3">
    <source>
        <dbReference type="Proteomes" id="UP000565579"/>
    </source>
</evidence>
<name>A0A7X0U1F0_9ACTN</name>
<dbReference type="RefSeq" id="WP_185105652.1">
    <property type="nucleotide sequence ID" value="NZ_BAAAXY010000118.1"/>
</dbReference>
<sequence>MIPVTVLFASILQLLLAGTFFVIPVVGRRRGPAAQRAAETEVAGQGLPAAVLARHRIDFGASRASVVLAMSIGVCLAALALLNLSGSGTGRILSWIFQAVVLVLGCVIMPGEVFTTRYIEAAVRKSDDQDLRRLDVGAVVEAAAKAYPSWFRGVIAARLVLATAGSLLVIIMLAMPGAGEYLA</sequence>
<evidence type="ECO:0000256" key="1">
    <source>
        <dbReference type="SAM" id="Phobius"/>
    </source>
</evidence>
<gene>
    <name evidence="2" type="ORF">HD593_006406</name>
</gene>
<keyword evidence="1" id="KW-1133">Transmembrane helix</keyword>
<comment type="caution">
    <text evidence="2">The sequence shown here is derived from an EMBL/GenBank/DDBJ whole genome shotgun (WGS) entry which is preliminary data.</text>
</comment>
<proteinExistence type="predicted"/>
<dbReference type="EMBL" id="JACHMI010000001">
    <property type="protein sequence ID" value="MBB6551611.1"/>
    <property type="molecule type" value="Genomic_DNA"/>
</dbReference>
<keyword evidence="1" id="KW-0812">Transmembrane</keyword>
<reference evidence="2 3" key="1">
    <citation type="submission" date="2020-08" db="EMBL/GenBank/DDBJ databases">
        <title>Sequencing the genomes of 1000 actinobacteria strains.</title>
        <authorList>
            <person name="Klenk H.-P."/>
        </authorList>
    </citation>
    <scope>NUCLEOTIDE SEQUENCE [LARGE SCALE GENOMIC DNA]</scope>
    <source>
        <strain evidence="2 3">DSM 43768</strain>
    </source>
</reference>
<dbReference type="AlphaFoldDB" id="A0A7X0U1F0"/>